<reference evidence="14" key="1">
    <citation type="journal article" date="2019" name="Int. J. Syst. Evol. Microbiol.">
        <title>The Global Catalogue of Microorganisms (GCM) 10K type strain sequencing project: providing services to taxonomists for standard genome sequencing and annotation.</title>
        <authorList>
            <consortium name="The Broad Institute Genomics Platform"/>
            <consortium name="The Broad Institute Genome Sequencing Center for Infectious Disease"/>
            <person name="Wu L."/>
            <person name="Ma J."/>
        </authorList>
    </citation>
    <scope>NUCLEOTIDE SEQUENCE [LARGE SCALE GENOMIC DNA]</scope>
    <source>
        <strain evidence="14">JCM 18326</strain>
    </source>
</reference>
<evidence type="ECO:0000256" key="6">
    <source>
        <dbReference type="ARBA" id="ARBA00022777"/>
    </source>
</evidence>
<keyword evidence="10" id="KW-0594">Phospholipid biosynthesis</keyword>
<dbReference type="Gene3D" id="2.60.200.40">
    <property type="match status" value="1"/>
</dbReference>
<keyword evidence="9" id="KW-0443">Lipid metabolism</keyword>
<keyword evidence="8" id="KW-0460">Magnesium</keyword>
<comment type="caution">
    <text evidence="13">The sequence shown here is derived from an EMBL/GenBank/DDBJ whole genome shotgun (WGS) entry which is preliminary data.</text>
</comment>
<dbReference type="EMBL" id="BAABJX010000046">
    <property type="protein sequence ID" value="GAA4843138.1"/>
    <property type="molecule type" value="Genomic_DNA"/>
</dbReference>
<dbReference type="RefSeq" id="WP_345373260.1">
    <property type="nucleotide sequence ID" value="NZ_BAABJX010000046.1"/>
</dbReference>
<dbReference type="Proteomes" id="UP001500298">
    <property type="component" value="Unassembled WGS sequence"/>
</dbReference>
<dbReference type="GO" id="GO:0016301">
    <property type="term" value="F:kinase activity"/>
    <property type="evidence" value="ECO:0007669"/>
    <property type="project" value="UniProtKB-KW"/>
</dbReference>
<comment type="cofactor">
    <cofactor evidence="1">
        <name>Mg(2+)</name>
        <dbReference type="ChEBI" id="CHEBI:18420"/>
    </cofactor>
</comment>
<dbReference type="SMART" id="SM00046">
    <property type="entry name" value="DAGKc"/>
    <property type="match status" value="1"/>
</dbReference>
<keyword evidence="3" id="KW-0808">Transferase</keyword>
<evidence type="ECO:0000256" key="4">
    <source>
        <dbReference type="ARBA" id="ARBA00022723"/>
    </source>
</evidence>
<evidence type="ECO:0000256" key="7">
    <source>
        <dbReference type="ARBA" id="ARBA00022840"/>
    </source>
</evidence>
<dbReference type="SUPFAM" id="SSF111331">
    <property type="entry name" value="NAD kinase/diacylglycerol kinase-like"/>
    <property type="match status" value="1"/>
</dbReference>
<evidence type="ECO:0000256" key="2">
    <source>
        <dbReference type="ARBA" id="ARBA00022516"/>
    </source>
</evidence>
<keyword evidence="2" id="KW-0444">Lipid biosynthesis</keyword>
<protein>
    <submittedName>
        <fullName evidence="13">Diacylglycerol kinase family lipid kinase</fullName>
    </submittedName>
</protein>
<keyword evidence="14" id="KW-1185">Reference proteome</keyword>
<evidence type="ECO:0000313" key="14">
    <source>
        <dbReference type="Proteomes" id="UP001500298"/>
    </source>
</evidence>
<keyword evidence="11" id="KW-1208">Phospholipid metabolism</keyword>
<name>A0ABP9DEY2_9BACT</name>
<evidence type="ECO:0000256" key="9">
    <source>
        <dbReference type="ARBA" id="ARBA00023098"/>
    </source>
</evidence>
<evidence type="ECO:0000256" key="11">
    <source>
        <dbReference type="ARBA" id="ARBA00023264"/>
    </source>
</evidence>
<evidence type="ECO:0000259" key="12">
    <source>
        <dbReference type="PROSITE" id="PS50146"/>
    </source>
</evidence>
<dbReference type="PROSITE" id="PS50146">
    <property type="entry name" value="DAGK"/>
    <property type="match status" value="1"/>
</dbReference>
<evidence type="ECO:0000313" key="13">
    <source>
        <dbReference type="EMBL" id="GAA4843138.1"/>
    </source>
</evidence>
<evidence type="ECO:0000256" key="3">
    <source>
        <dbReference type="ARBA" id="ARBA00022679"/>
    </source>
</evidence>
<evidence type="ECO:0000256" key="10">
    <source>
        <dbReference type="ARBA" id="ARBA00023209"/>
    </source>
</evidence>
<dbReference type="InterPro" id="IPR005218">
    <property type="entry name" value="Diacylglycerol/lipid_kinase"/>
</dbReference>
<evidence type="ECO:0000256" key="8">
    <source>
        <dbReference type="ARBA" id="ARBA00022842"/>
    </source>
</evidence>
<dbReference type="InterPro" id="IPR050187">
    <property type="entry name" value="Lipid_Phosphate_FormReg"/>
</dbReference>
<proteinExistence type="predicted"/>
<dbReference type="NCBIfam" id="TIGR00147">
    <property type="entry name" value="YegS/Rv2252/BmrU family lipid kinase"/>
    <property type="match status" value="1"/>
</dbReference>
<dbReference type="InterPro" id="IPR001206">
    <property type="entry name" value="Diacylglycerol_kinase_cat_dom"/>
</dbReference>
<organism evidence="13 14">
    <name type="scientific">Algivirga pacifica</name>
    <dbReference type="NCBI Taxonomy" id="1162670"/>
    <lineage>
        <taxon>Bacteria</taxon>
        <taxon>Pseudomonadati</taxon>
        <taxon>Bacteroidota</taxon>
        <taxon>Cytophagia</taxon>
        <taxon>Cytophagales</taxon>
        <taxon>Flammeovirgaceae</taxon>
        <taxon>Algivirga</taxon>
    </lineage>
</organism>
<keyword evidence="6 13" id="KW-0418">Kinase</keyword>
<evidence type="ECO:0000256" key="1">
    <source>
        <dbReference type="ARBA" id="ARBA00001946"/>
    </source>
</evidence>
<evidence type="ECO:0000256" key="5">
    <source>
        <dbReference type="ARBA" id="ARBA00022741"/>
    </source>
</evidence>
<keyword evidence="7" id="KW-0067">ATP-binding</keyword>
<accession>A0ABP9DEY2</accession>
<dbReference type="InterPro" id="IPR017438">
    <property type="entry name" value="ATP-NAD_kinase_N"/>
</dbReference>
<sequence length="296" mass="32096">MNKLLFIINPISGAAKGKTIGKYIEEQLQQMPYTYTIWLTEHEGHGVTLAQQGVAQQYDIIVAVGGDGTVNEVAQGILNSNVPLGIIPLGSGNGLARHLKIPLNAKDALSTILSARSIIAIDTATLNGKPFFCTAGVGFDAEISYQFASMPGRGILNYIKATLSYFIDATPQTYSIESTNGTTSLNAYMVTIANAAQFGNDVYIAPQADIRDGLLDLIAIRTFSKWKVISIFTKILLRRINHSKHVCCLQESSFTINNLEQQGSSIRVHRDGEPETTTLPIQVEILPASLQVVTGR</sequence>
<feature type="domain" description="DAGKc" evidence="12">
    <location>
        <begin position="1"/>
        <end position="130"/>
    </location>
</feature>
<dbReference type="Gene3D" id="3.40.50.10330">
    <property type="entry name" value="Probable inorganic polyphosphate/atp-NAD kinase, domain 1"/>
    <property type="match status" value="1"/>
</dbReference>
<keyword evidence="4" id="KW-0479">Metal-binding</keyword>
<keyword evidence="5" id="KW-0547">Nucleotide-binding</keyword>
<dbReference type="PANTHER" id="PTHR12358:SF106">
    <property type="entry name" value="LIPID KINASE YEGS"/>
    <property type="match status" value="1"/>
</dbReference>
<dbReference type="InterPro" id="IPR016064">
    <property type="entry name" value="NAD/diacylglycerol_kinase_sf"/>
</dbReference>
<gene>
    <name evidence="13" type="ORF">GCM10023331_30210</name>
</gene>
<dbReference type="Pfam" id="PF00781">
    <property type="entry name" value="DAGK_cat"/>
    <property type="match status" value="1"/>
</dbReference>
<dbReference type="InterPro" id="IPR045540">
    <property type="entry name" value="YegS/DAGK_C"/>
</dbReference>
<dbReference type="PANTHER" id="PTHR12358">
    <property type="entry name" value="SPHINGOSINE KINASE"/>
    <property type="match status" value="1"/>
</dbReference>
<dbReference type="Pfam" id="PF19279">
    <property type="entry name" value="YegS_C"/>
    <property type="match status" value="1"/>
</dbReference>